<evidence type="ECO:0000256" key="2">
    <source>
        <dbReference type="ARBA" id="ARBA00022771"/>
    </source>
</evidence>
<evidence type="ECO:0000256" key="4">
    <source>
        <dbReference type="SAM" id="MobiDB-lite"/>
    </source>
</evidence>
<dbReference type="SMR" id="A0A8T3B4P7"/>
<dbReference type="GO" id="GO:0005634">
    <property type="term" value="C:nucleus"/>
    <property type="evidence" value="ECO:0007669"/>
    <property type="project" value="TreeGrafter"/>
</dbReference>
<comment type="caution">
    <text evidence="6">The sequence shown here is derived from an EMBL/GenBank/DDBJ whole genome shotgun (WGS) entry which is preliminary data.</text>
</comment>
<dbReference type="PROSITE" id="PS51523">
    <property type="entry name" value="ZF_HD_DIMER"/>
    <property type="match status" value="1"/>
</dbReference>
<dbReference type="PANTHER" id="PTHR31948">
    <property type="entry name" value="ZINC-FINGER HOMEODOMAIN PROTEIN 2"/>
    <property type="match status" value="1"/>
</dbReference>
<keyword evidence="2" id="KW-0863">Zinc-finger</keyword>
<dbReference type="GO" id="GO:0050793">
    <property type="term" value="P:regulation of developmental process"/>
    <property type="evidence" value="ECO:0007669"/>
    <property type="project" value="TreeGrafter"/>
</dbReference>
<feature type="compositionally biased region" description="Low complexity" evidence="4">
    <location>
        <begin position="1"/>
        <end position="17"/>
    </location>
</feature>
<proteinExistence type="predicted"/>
<dbReference type="GO" id="GO:0000976">
    <property type="term" value="F:transcription cis-regulatory region binding"/>
    <property type="evidence" value="ECO:0007669"/>
    <property type="project" value="TreeGrafter"/>
</dbReference>
<dbReference type="EMBL" id="JAGYWB010000011">
    <property type="protein sequence ID" value="KAI0504068.1"/>
    <property type="molecule type" value="Genomic_DNA"/>
</dbReference>
<evidence type="ECO:0000256" key="3">
    <source>
        <dbReference type="ARBA" id="ARBA00022833"/>
    </source>
</evidence>
<keyword evidence="3" id="KW-0862">Zinc</keyword>
<dbReference type="PANTHER" id="PTHR31948:SF171">
    <property type="entry name" value="HOMEOBOX DOMAIN-CONTAINING PROTEIN"/>
    <property type="match status" value="1"/>
</dbReference>
<evidence type="ECO:0000256" key="1">
    <source>
        <dbReference type="ARBA" id="ARBA00022723"/>
    </source>
</evidence>
<dbReference type="InterPro" id="IPR006456">
    <property type="entry name" value="ZF_HD_homeobox_Cys/His_dimer"/>
</dbReference>
<sequence length="327" mass="36719">MPTSSSTSIHLSSSHSINRARPNSMRSHPDPPKSSPQSNGSSRKKETKASNATIRYTECRKNHAASIGGYAVDGCREFMASGEEGTAAALRCAACNCHRSFHKREVDDEPPHLCDYSSTSSSSHRKIGHYRWITRLPARFLPALPRISCPCCLPREGHGIQIEFERYFKVPTNLQEEPPEDRFGGPNCQPNIRETLELFCNPNLTTKHPSRLAGYCVWIESKAIIASFLWGKLEEELERDEERVKSERGRRSCEGDSRNVEGDSTRLLRQACTLIPSDSSLSRGKFTKKKSLWCQRTWRLRRTREGGSDSVRASPLPSLGAKGESHF</sequence>
<evidence type="ECO:0000313" key="6">
    <source>
        <dbReference type="EMBL" id="KAI0504068.1"/>
    </source>
</evidence>
<gene>
    <name evidence="6" type="ORF">KFK09_015015</name>
</gene>
<dbReference type="OrthoDB" id="682018at2759"/>
<accession>A0A8T3B4P7</accession>
<evidence type="ECO:0000313" key="7">
    <source>
        <dbReference type="Proteomes" id="UP000829196"/>
    </source>
</evidence>
<keyword evidence="1" id="KW-0479">Metal-binding</keyword>
<feature type="region of interest" description="Disordered" evidence="4">
    <location>
        <begin position="1"/>
        <end position="54"/>
    </location>
</feature>
<feature type="domain" description="ZF-HD dimerization-type" evidence="5">
    <location>
        <begin position="56"/>
        <end position="105"/>
    </location>
</feature>
<reference evidence="6" key="1">
    <citation type="journal article" date="2022" name="Front. Genet.">
        <title>Chromosome-Scale Assembly of the Dendrobium nobile Genome Provides Insights Into the Molecular Mechanism of the Biosynthesis of the Medicinal Active Ingredient of Dendrobium.</title>
        <authorList>
            <person name="Xu Q."/>
            <person name="Niu S.-C."/>
            <person name="Li K.-L."/>
            <person name="Zheng P.-J."/>
            <person name="Zhang X.-J."/>
            <person name="Jia Y."/>
            <person name="Liu Y."/>
            <person name="Niu Y.-X."/>
            <person name="Yu L.-H."/>
            <person name="Chen D.-F."/>
            <person name="Zhang G.-Q."/>
        </authorList>
    </citation>
    <scope>NUCLEOTIDE SEQUENCE</scope>
    <source>
        <tissue evidence="6">Leaf</tissue>
    </source>
</reference>
<dbReference type="NCBIfam" id="TIGR01566">
    <property type="entry name" value="ZF_HD_prot_N"/>
    <property type="match status" value="1"/>
</dbReference>
<protein>
    <recommendedName>
        <fullName evidence="5">ZF-HD dimerization-type domain-containing protein</fullName>
    </recommendedName>
</protein>
<name>A0A8T3B4P7_DENNO</name>
<dbReference type="Proteomes" id="UP000829196">
    <property type="component" value="Unassembled WGS sequence"/>
</dbReference>
<keyword evidence="7" id="KW-1185">Reference proteome</keyword>
<organism evidence="6 7">
    <name type="scientific">Dendrobium nobile</name>
    <name type="common">Orchid</name>
    <dbReference type="NCBI Taxonomy" id="94219"/>
    <lineage>
        <taxon>Eukaryota</taxon>
        <taxon>Viridiplantae</taxon>
        <taxon>Streptophyta</taxon>
        <taxon>Embryophyta</taxon>
        <taxon>Tracheophyta</taxon>
        <taxon>Spermatophyta</taxon>
        <taxon>Magnoliopsida</taxon>
        <taxon>Liliopsida</taxon>
        <taxon>Asparagales</taxon>
        <taxon>Orchidaceae</taxon>
        <taxon>Epidendroideae</taxon>
        <taxon>Malaxideae</taxon>
        <taxon>Dendrobiinae</taxon>
        <taxon>Dendrobium</taxon>
    </lineage>
</organism>
<evidence type="ECO:0000259" key="5">
    <source>
        <dbReference type="PROSITE" id="PS51523"/>
    </source>
</evidence>
<dbReference type="AlphaFoldDB" id="A0A8T3B4P7"/>
<feature type="region of interest" description="Disordered" evidence="4">
    <location>
        <begin position="305"/>
        <end position="327"/>
    </location>
</feature>
<dbReference type="Pfam" id="PF04770">
    <property type="entry name" value="ZF-HD_dimer"/>
    <property type="match status" value="1"/>
</dbReference>
<dbReference type="GO" id="GO:0008270">
    <property type="term" value="F:zinc ion binding"/>
    <property type="evidence" value="ECO:0007669"/>
    <property type="project" value="UniProtKB-KW"/>
</dbReference>
<dbReference type="GO" id="GO:0003700">
    <property type="term" value="F:DNA-binding transcription factor activity"/>
    <property type="evidence" value="ECO:0007669"/>
    <property type="project" value="TreeGrafter"/>
</dbReference>